<organism evidence="1 2">
    <name type="scientific">Sinanodonta woodiana</name>
    <name type="common">Chinese pond mussel</name>
    <name type="synonym">Anodonta woodiana</name>
    <dbReference type="NCBI Taxonomy" id="1069815"/>
    <lineage>
        <taxon>Eukaryota</taxon>
        <taxon>Metazoa</taxon>
        <taxon>Spiralia</taxon>
        <taxon>Lophotrochozoa</taxon>
        <taxon>Mollusca</taxon>
        <taxon>Bivalvia</taxon>
        <taxon>Autobranchia</taxon>
        <taxon>Heteroconchia</taxon>
        <taxon>Palaeoheterodonta</taxon>
        <taxon>Unionida</taxon>
        <taxon>Unionoidea</taxon>
        <taxon>Unionidae</taxon>
        <taxon>Unioninae</taxon>
        <taxon>Sinanodonta</taxon>
    </lineage>
</organism>
<dbReference type="AlphaFoldDB" id="A0ABD3WAC1"/>
<reference evidence="1 2" key="1">
    <citation type="submission" date="2024-11" db="EMBL/GenBank/DDBJ databases">
        <title>Chromosome-level genome assembly of the freshwater bivalve Anodonta woodiana.</title>
        <authorList>
            <person name="Chen X."/>
        </authorList>
    </citation>
    <scope>NUCLEOTIDE SEQUENCE [LARGE SCALE GENOMIC DNA]</scope>
    <source>
        <strain evidence="1">MN2024</strain>
        <tissue evidence="1">Gills</tissue>
    </source>
</reference>
<gene>
    <name evidence="1" type="ORF">ACJMK2_038892</name>
</gene>
<accession>A0ABD3WAC1</accession>
<evidence type="ECO:0000313" key="2">
    <source>
        <dbReference type="Proteomes" id="UP001634394"/>
    </source>
</evidence>
<sequence>MLTILSTIPMVASRRPPVTLPPVQITCFTCGHSNPRNCENQYYEAHCNPPSNYCMNIITNSITGNRTVERTCATFDDCYNNWWQGSSDEEMCQNYSPDTTLTANFQCSFCCTENKCNENLKPPKDTLYQDN</sequence>
<dbReference type="Proteomes" id="UP001634394">
    <property type="component" value="Unassembled WGS sequence"/>
</dbReference>
<evidence type="ECO:0008006" key="3">
    <source>
        <dbReference type="Google" id="ProtNLM"/>
    </source>
</evidence>
<dbReference type="CDD" id="cd00117">
    <property type="entry name" value="TFP"/>
    <property type="match status" value="1"/>
</dbReference>
<protein>
    <recommendedName>
        <fullName evidence="3">Sodefrin-like factor</fullName>
    </recommendedName>
</protein>
<dbReference type="EMBL" id="JBJQND010000007">
    <property type="protein sequence ID" value="KAL3870857.1"/>
    <property type="molecule type" value="Genomic_DNA"/>
</dbReference>
<comment type="caution">
    <text evidence="1">The sequence shown here is derived from an EMBL/GenBank/DDBJ whole genome shotgun (WGS) entry which is preliminary data.</text>
</comment>
<evidence type="ECO:0000313" key="1">
    <source>
        <dbReference type="EMBL" id="KAL3870857.1"/>
    </source>
</evidence>
<keyword evidence="2" id="KW-1185">Reference proteome</keyword>
<name>A0ABD3WAC1_SINWO</name>
<proteinExistence type="predicted"/>